<evidence type="ECO:0000313" key="9">
    <source>
        <dbReference type="Proteomes" id="UP000092528"/>
    </source>
</evidence>
<evidence type="ECO:0000256" key="3">
    <source>
        <dbReference type="ARBA" id="ARBA00019012"/>
    </source>
</evidence>
<name>A0A1C7FAB2_9VIBR</name>
<dbReference type="GO" id="GO:0005829">
    <property type="term" value="C:cytosol"/>
    <property type="evidence" value="ECO:0007669"/>
    <property type="project" value="TreeGrafter"/>
</dbReference>
<sequence>MSAKILALDTATENCSVALLINDKVYSRSAVAPRDHTKLILPMVDEVLKEAGISLTDLDALAFGRGPGSFTGVRIGIGIAQGLAFGAELPMLAISTLEAMAQGAYRLNGATQVASAIDARMNEVYWGRYARQENGSWIAVDQECVIAPNELVQQIQADESEWATVGTGWAAYQEAMETLPLGCVDGGVLYPDAQDIVHLAQFAFANGEAVAVEDSTPVYLRDNVAWKKLPGRE</sequence>
<dbReference type="CDD" id="cd24032">
    <property type="entry name" value="ASKHA_NBD_TsaB"/>
    <property type="match status" value="1"/>
</dbReference>
<dbReference type="GO" id="GO:0002949">
    <property type="term" value="P:tRNA threonylcarbamoyladenosine modification"/>
    <property type="evidence" value="ECO:0007669"/>
    <property type="project" value="InterPro"/>
</dbReference>
<keyword evidence="4" id="KW-0963">Cytoplasm</keyword>
<accession>A0A1C7FAB2</accession>
<dbReference type="SUPFAM" id="SSF53067">
    <property type="entry name" value="Actin-like ATPase domain"/>
    <property type="match status" value="2"/>
</dbReference>
<dbReference type="InterPro" id="IPR000905">
    <property type="entry name" value="Gcp-like_dom"/>
</dbReference>
<organism evidence="8 9">
    <name type="scientific">Vibrio scophthalmi</name>
    <dbReference type="NCBI Taxonomy" id="45658"/>
    <lineage>
        <taxon>Bacteria</taxon>
        <taxon>Pseudomonadati</taxon>
        <taxon>Pseudomonadota</taxon>
        <taxon>Gammaproteobacteria</taxon>
        <taxon>Vibrionales</taxon>
        <taxon>Vibrionaceae</taxon>
        <taxon>Vibrio</taxon>
    </lineage>
</organism>
<dbReference type="EMBL" id="CP016414">
    <property type="protein sequence ID" value="ANU36900.1"/>
    <property type="molecule type" value="Genomic_DNA"/>
</dbReference>
<dbReference type="Pfam" id="PF00814">
    <property type="entry name" value="TsaD"/>
    <property type="match status" value="1"/>
</dbReference>
<dbReference type="InterPro" id="IPR022496">
    <property type="entry name" value="T6A_TsaB"/>
</dbReference>
<dbReference type="Gene3D" id="3.30.420.40">
    <property type="match status" value="2"/>
</dbReference>
<evidence type="ECO:0000256" key="5">
    <source>
        <dbReference type="ARBA" id="ARBA00022694"/>
    </source>
</evidence>
<reference evidence="8 9" key="1">
    <citation type="submission" date="2016-07" db="EMBL/GenBank/DDBJ databases">
        <title>Genome sequencing of Vibrio scophthalmi strain VS-05, an isolated from Paralichthys olivaceus.</title>
        <authorList>
            <person name="Han H.-J."/>
        </authorList>
    </citation>
    <scope>NUCLEOTIDE SEQUENCE [LARGE SCALE GENOMIC DNA]</scope>
    <source>
        <strain evidence="8 9">VS-05</strain>
    </source>
</reference>
<proteinExistence type="inferred from homology"/>
<dbReference type="STRING" id="45658.VSVS12_01224"/>
<evidence type="ECO:0000256" key="4">
    <source>
        <dbReference type="ARBA" id="ARBA00022490"/>
    </source>
</evidence>
<dbReference type="PATRIC" id="fig|45658.7.peg.1764"/>
<dbReference type="InterPro" id="IPR043129">
    <property type="entry name" value="ATPase_NBD"/>
</dbReference>
<dbReference type="AlphaFoldDB" id="A0A1C7FAB2"/>
<dbReference type="PANTHER" id="PTHR11735:SF11">
    <property type="entry name" value="TRNA THREONYLCARBAMOYLADENOSINE BIOSYNTHESIS PROTEIN TSAB"/>
    <property type="match status" value="1"/>
</dbReference>
<gene>
    <name evidence="8" type="ORF">VSVS05_01775</name>
</gene>
<protein>
    <recommendedName>
        <fullName evidence="3">tRNA threonylcarbamoyladenosine biosynthesis protein TsaB</fullName>
    </recommendedName>
    <alternativeName>
        <fullName evidence="6">t(6)A37 threonylcarbamoyladenosine biosynthesis protein TsaB</fullName>
    </alternativeName>
</protein>
<dbReference type="Proteomes" id="UP000092528">
    <property type="component" value="Chromosome 1"/>
</dbReference>
<dbReference type="PANTHER" id="PTHR11735">
    <property type="entry name" value="TRNA N6-ADENOSINE THREONYLCARBAMOYLTRANSFERASE"/>
    <property type="match status" value="1"/>
</dbReference>
<evidence type="ECO:0000313" key="8">
    <source>
        <dbReference type="EMBL" id="ANU36900.1"/>
    </source>
</evidence>
<comment type="similarity">
    <text evidence="2">Belongs to the KAE1 / TsaD family. TsaB subfamily.</text>
</comment>
<keyword evidence="5" id="KW-0819">tRNA processing</keyword>
<feature type="domain" description="Gcp-like" evidence="7">
    <location>
        <begin position="31"/>
        <end position="227"/>
    </location>
</feature>
<evidence type="ECO:0000256" key="1">
    <source>
        <dbReference type="ARBA" id="ARBA00004496"/>
    </source>
</evidence>
<evidence type="ECO:0000256" key="6">
    <source>
        <dbReference type="ARBA" id="ARBA00032446"/>
    </source>
</evidence>
<dbReference type="GeneID" id="96873248"/>
<evidence type="ECO:0000259" key="7">
    <source>
        <dbReference type="Pfam" id="PF00814"/>
    </source>
</evidence>
<evidence type="ECO:0000256" key="2">
    <source>
        <dbReference type="ARBA" id="ARBA00010493"/>
    </source>
</evidence>
<dbReference type="RefSeq" id="WP_065545500.1">
    <property type="nucleotide sequence ID" value="NZ_CP016414.1"/>
</dbReference>
<comment type="subcellular location">
    <subcellularLocation>
        <location evidence="1">Cytoplasm</location>
    </subcellularLocation>
</comment>
<dbReference type="FunFam" id="3.30.420.40:FF:000097">
    <property type="entry name" value="tRNA threonylcarbamoyladenosine biosynthesis protein TsaB"/>
    <property type="match status" value="1"/>
</dbReference>
<dbReference type="NCBIfam" id="TIGR03725">
    <property type="entry name" value="T6A_YeaZ"/>
    <property type="match status" value="1"/>
</dbReference>
<keyword evidence="9" id="KW-1185">Reference proteome</keyword>